<dbReference type="PANTHER" id="PTHR33627:SF1">
    <property type="entry name" value="TRANSPOSASE"/>
    <property type="match status" value="1"/>
</dbReference>
<evidence type="ECO:0000313" key="3">
    <source>
        <dbReference type="EMBL" id="GAA3798916.1"/>
    </source>
</evidence>
<keyword evidence="4" id="KW-1185">Reference proteome</keyword>
<dbReference type="Proteomes" id="UP001501009">
    <property type="component" value="Unassembled WGS sequence"/>
</dbReference>
<dbReference type="PANTHER" id="PTHR33627">
    <property type="entry name" value="TRANSPOSASE"/>
    <property type="match status" value="1"/>
</dbReference>
<feature type="region of interest" description="Disordered" evidence="1">
    <location>
        <begin position="319"/>
        <end position="370"/>
    </location>
</feature>
<dbReference type="EMBL" id="BAABDE010000017">
    <property type="protein sequence ID" value="GAA3798916.1"/>
    <property type="molecule type" value="Genomic_DNA"/>
</dbReference>
<comment type="caution">
    <text evidence="3">The sequence shown here is derived from an EMBL/GenBank/DDBJ whole genome shotgun (WGS) entry which is preliminary data.</text>
</comment>
<organism evidence="3 4">
    <name type="scientific">Streptomyces coacervatus</name>
    <dbReference type="NCBI Taxonomy" id="647381"/>
    <lineage>
        <taxon>Bacteria</taxon>
        <taxon>Bacillati</taxon>
        <taxon>Actinomycetota</taxon>
        <taxon>Actinomycetes</taxon>
        <taxon>Kitasatosporales</taxon>
        <taxon>Streptomycetaceae</taxon>
        <taxon>Streptomyces</taxon>
    </lineage>
</organism>
<feature type="compositionally biased region" description="Low complexity" evidence="1">
    <location>
        <begin position="336"/>
        <end position="348"/>
    </location>
</feature>
<evidence type="ECO:0000259" key="2">
    <source>
        <dbReference type="Pfam" id="PF13546"/>
    </source>
</evidence>
<dbReference type="Pfam" id="PF13546">
    <property type="entry name" value="DDE_5"/>
    <property type="match status" value="1"/>
</dbReference>
<feature type="domain" description="Transposase IS701-like DDE" evidence="2">
    <location>
        <begin position="13"/>
        <end position="236"/>
    </location>
</feature>
<sequence length="437" mass="46295">MHPATEHVPPAQRLFAHLPRADQRRWAGVYLKGLLATPGKKSLRRIAASVTPSPTAPQSLQQFVNDSAWRWRPVRAELARWVAGHTAAHAWTLCPVVIPKRGELSAGVHRRFVPAFGRTVNCQLAVGAFLSGELGDLSVDWRLYLPRRWTEDATLRHQARIPEPTGHASAADLCLALADQLSGITPEMPPVVVHTDGHIDAMAVIEGLGARGLDWIVGVPDSLPLSLAPAAAPHPADPAALHAAPEPAGDLLRRHARPAATAPLAPGQPRLGTVRVLLPAQNRPALLVGVWTAAHPRPDRIWLTDLLPAWRARAVGPVAEVPPAPRPSTRAPIAAPGTSPSTSGPSTRPRTRHAGSPVVRPHGGPCGRTTGLSQQALAVIGSATAARVGVAEAELGLHDFAGRSYPGWHRHATLVSIASAHRRLGHEVCLVPSPGDG</sequence>
<protein>
    <recommendedName>
        <fullName evidence="2">Transposase IS701-like DDE domain-containing protein</fullName>
    </recommendedName>
</protein>
<dbReference type="RefSeq" id="WP_345600058.1">
    <property type="nucleotide sequence ID" value="NZ_BAABDE010000017.1"/>
</dbReference>
<accession>A0ABP7HLR8</accession>
<name>A0ABP7HLR8_9ACTN</name>
<dbReference type="InterPro" id="IPR038721">
    <property type="entry name" value="IS701-like_DDE_dom"/>
</dbReference>
<gene>
    <name evidence="3" type="ORF">GCM10022403_036060</name>
</gene>
<proteinExistence type="predicted"/>
<reference evidence="4" key="1">
    <citation type="journal article" date="2019" name="Int. J. Syst. Evol. Microbiol.">
        <title>The Global Catalogue of Microorganisms (GCM) 10K type strain sequencing project: providing services to taxonomists for standard genome sequencing and annotation.</title>
        <authorList>
            <consortium name="The Broad Institute Genomics Platform"/>
            <consortium name="The Broad Institute Genome Sequencing Center for Infectious Disease"/>
            <person name="Wu L."/>
            <person name="Ma J."/>
        </authorList>
    </citation>
    <scope>NUCLEOTIDE SEQUENCE [LARGE SCALE GENOMIC DNA]</scope>
    <source>
        <strain evidence="4">JCM 17138</strain>
    </source>
</reference>
<dbReference type="InterPro" id="IPR039365">
    <property type="entry name" value="IS701-like"/>
</dbReference>
<evidence type="ECO:0000313" key="4">
    <source>
        <dbReference type="Proteomes" id="UP001501009"/>
    </source>
</evidence>
<evidence type="ECO:0000256" key="1">
    <source>
        <dbReference type="SAM" id="MobiDB-lite"/>
    </source>
</evidence>